<dbReference type="Proteomes" id="UP000030428">
    <property type="component" value="Unassembled WGS sequence"/>
</dbReference>
<comment type="caution">
    <text evidence="1">The sequence shown here is derived from an EMBL/GenBank/DDBJ whole genome shotgun (WGS) entry which is preliminary data.</text>
</comment>
<organism evidence="1 2">
    <name type="scientific">Candidatus Thiomargarita nelsonii</name>
    <dbReference type="NCBI Taxonomy" id="1003181"/>
    <lineage>
        <taxon>Bacteria</taxon>
        <taxon>Pseudomonadati</taxon>
        <taxon>Pseudomonadota</taxon>
        <taxon>Gammaproteobacteria</taxon>
        <taxon>Thiotrichales</taxon>
        <taxon>Thiotrichaceae</taxon>
        <taxon>Thiomargarita</taxon>
    </lineage>
</organism>
<evidence type="ECO:0000313" key="2">
    <source>
        <dbReference type="Proteomes" id="UP000030428"/>
    </source>
</evidence>
<sequence>MAMSTTLVLENLTVRDLPPVWVKKFRPGQRFTVCIISEDVSTPMTKKVSMHKERIALMREMERQLGGTGYEDSEEWIKTIVRLVLA</sequence>
<gene>
    <name evidence="1" type="ORF">PN36_28410</name>
</gene>
<dbReference type="AlphaFoldDB" id="A0A4E0QML4"/>
<protein>
    <submittedName>
        <fullName evidence="1">Uncharacterized protein</fullName>
    </submittedName>
</protein>
<dbReference type="EMBL" id="JSZA02000183">
    <property type="protein sequence ID" value="TGO02228.1"/>
    <property type="molecule type" value="Genomic_DNA"/>
</dbReference>
<proteinExistence type="predicted"/>
<accession>A0A4E0QML4</accession>
<name>A0A4E0QML4_9GAMM</name>
<evidence type="ECO:0000313" key="1">
    <source>
        <dbReference type="EMBL" id="TGO02228.1"/>
    </source>
</evidence>
<reference evidence="1 2" key="1">
    <citation type="journal article" date="2016" name="Front. Microbiol.">
        <title>Single-Cell (Meta-)Genomics of a Dimorphic Candidatus Thiomargarita nelsonii Reveals Genomic Plasticity.</title>
        <authorList>
            <person name="Flood B.E."/>
            <person name="Fliss P."/>
            <person name="Jones D.S."/>
            <person name="Dick G.J."/>
            <person name="Jain S."/>
            <person name="Kaster A.K."/>
            <person name="Winkel M."/>
            <person name="Mussmann M."/>
            <person name="Bailey J."/>
        </authorList>
    </citation>
    <scope>NUCLEOTIDE SEQUENCE [LARGE SCALE GENOMIC DNA]</scope>
    <source>
        <strain evidence="1">Hydrate Ridge</strain>
    </source>
</reference>
<keyword evidence="2" id="KW-1185">Reference proteome</keyword>